<dbReference type="SUPFAM" id="SSF53335">
    <property type="entry name" value="S-adenosyl-L-methionine-dependent methyltransferases"/>
    <property type="match status" value="1"/>
</dbReference>
<reference evidence="6 7" key="1">
    <citation type="journal article" date="2018" name="IMA Fungus">
        <title>IMA Genome-F 10: Nine draft genome sequences of Claviceps purpurea s.lat., including C. arundinis, C. humidiphila, and C. cf. spartinae, pseudomolecules for the pitch canker pathogen Fusarium circinatum, draft genome of Davidsoniella eucalypti, Grosmannia galeiformis, Quambalaria eucalypti, and Teratosphaeria destructans.</title>
        <authorList>
            <person name="Wingfield B.D."/>
            <person name="Liu M."/>
            <person name="Nguyen H.D."/>
            <person name="Lane F.A."/>
            <person name="Morgan S.W."/>
            <person name="De Vos L."/>
            <person name="Wilken P.M."/>
            <person name="Duong T.A."/>
            <person name="Aylward J."/>
            <person name="Coetzee M.P."/>
            <person name="Dadej K."/>
            <person name="De Beer Z.W."/>
            <person name="Findlay W."/>
            <person name="Havenga M."/>
            <person name="Kolarik M."/>
            <person name="Menzies J.G."/>
            <person name="Naidoo K."/>
            <person name="Pochopski O."/>
            <person name="Shoukouhi P."/>
            <person name="Santana Q.C."/>
            <person name="Seifert K.A."/>
            <person name="Soal N."/>
            <person name="Steenkamp E.T."/>
            <person name="Tatham C.T."/>
            <person name="van der Nest M.A."/>
            <person name="Wingfield M.J."/>
        </authorList>
    </citation>
    <scope>NUCLEOTIDE SEQUENCE [LARGE SCALE GENOMIC DNA]</scope>
    <source>
        <strain evidence="6">CMW44962</strain>
    </source>
</reference>
<feature type="domain" description="TRAM" evidence="5">
    <location>
        <begin position="53"/>
        <end position="115"/>
    </location>
</feature>
<keyword evidence="2" id="KW-0808">Transferase</keyword>
<dbReference type="EMBL" id="RIBY02001849">
    <property type="protein sequence ID" value="KAH9827865.1"/>
    <property type="molecule type" value="Genomic_DNA"/>
</dbReference>
<keyword evidence="7" id="KW-1185">Reference proteome</keyword>
<dbReference type="GO" id="GO:0006396">
    <property type="term" value="P:RNA processing"/>
    <property type="evidence" value="ECO:0007669"/>
    <property type="project" value="InterPro"/>
</dbReference>
<dbReference type="InterPro" id="IPR010280">
    <property type="entry name" value="U5_MeTrfase_fam"/>
</dbReference>
<evidence type="ECO:0000259" key="5">
    <source>
        <dbReference type="PROSITE" id="PS50926"/>
    </source>
</evidence>
<name>A0A9W7SSS4_9PEZI</name>
<dbReference type="FunFam" id="2.40.50.140:FF:000201">
    <property type="entry name" value="TRM2p tRNA methyltransferase"/>
    <property type="match status" value="1"/>
</dbReference>
<dbReference type="PROSITE" id="PS50926">
    <property type="entry name" value="TRAM"/>
    <property type="match status" value="1"/>
</dbReference>
<evidence type="ECO:0000256" key="4">
    <source>
        <dbReference type="SAM" id="MobiDB-lite"/>
    </source>
</evidence>
<evidence type="ECO:0000256" key="1">
    <source>
        <dbReference type="ARBA" id="ARBA00022603"/>
    </source>
</evidence>
<dbReference type="SUPFAM" id="SSF50249">
    <property type="entry name" value="Nucleic acid-binding proteins"/>
    <property type="match status" value="1"/>
</dbReference>
<evidence type="ECO:0000256" key="3">
    <source>
        <dbReference type="ARBA" id="ARBA00022691"/>
    </source>
</evidence>
<dbReference type="InterPro" id="IPR012340">
    <property type="entry name" value="NA-bd_OB-fold"/>
</dbReference>
<evidence type="ECO:0000256" key="2">
    <source>
        <dbReference type="ARBA" id="ARBA00022679"/>
    </source>
</evidence>
<keyword evidence="1" id="KW-0489">Methyltransferase</keyword>
<accession>A0A9W7SSS4</accession>
<dbReference type="Gene3D" id="3.40.50.150">
    <property type="entry name" value="Vaccinia Virus protein VP39"/>
    <property type="match status" value="1"/>
</dbReference>
<reference evidence="6 7" key="2">
    <citation type="journal article" date="2021" name="Curr. Genet.">
        <title>Genetic response to nitrogen starvation in the aggressive Eucalyptus foliar pathogen Teratosphaeria destructans.</title>
        <authorList>
            <person name="Havenga M."/>
            <person name="Wingfield B.D."/>
            <person name="Wingfield M.J."/>
            <person name="Dreyer L.L."/>
            <person name="Roets F."/>
            <person name="Aylward J."/>
        </authorList>
    </citation>
    <scope>NUCLEOTIDE SEQUENCE [LARGE SCALE GENOMIC DNA]</scope>
    <source>
        <strain evidence="6">CMW44962</strain>
    </source>
</reference>
<dbReference type="PANTHER" id="PTHR11061:SF30">
    <property type="entry name" value="TRNA (URACIL(54)-C(5))-METHYLTRANSFERASE"/>
    <property type="match status" value="1"/>
</dbReference>
<protein>
    <submittedName>
        <fullName evidence="6">Endo-exonuclease yNucR</fullName>
    </submittedName>
</protein>
<dbReference type="AlphaFoldDB" id="A0A9W7SSS4"/>
<dbReference type="Gene3D" id="2.40.50.140">
    <property type="entry name" value="Nucleic acid-binding proteins"/>
    <property type="match status" value="1"/>
</dbReference>
<feature type="non-terminal residue" evidence="6">
    <location>
        <position position="174"/>
    </location>
</feature>
<evidence type="ECO:0000313" key="7">
    <source>
        <dbReference type="Proteomes" id="UP001138500"/>
    </source>
</evidence>
<evidence type="ECO:0000313" key="6">
    <source>
        <dbReference type="EMBL" id="KAH9827865.1"/>
    </source>
</evidence>
<gene>
    <name evidence="6" type="ORF">Tdes44962_MAKER09594</name>
</gene>
<dbReference type="GO" id="GO:0008173">
    <property type="term" value="F:RNA methyltransferase activity"/>
    <property type="evidence" value="ECO:0007669"/>
    <property type="project" value="InterPro"/>
</dbReference>
<dbReference type="GO" id="GO:0032259">
    <property type="term" value="P:methylation"/>
    <property type="evidence" value="ECO:0007669"/>
    <property type="project" value="UniProtKB-KW"/>
</dbReference>
<keyword evidence="3" id="KW-0949">S-adenosyl-L-methionine</keyword>
<dbReference type="Proteomes" id="UP001138500">
    <property type="component" value="Unassembled WGS sequence"/>
</dbReference>
<proteinExistence type="predicted"/>
<organism evidence="6 7">
    <name type="scientific">Teratosphaeria destructans</name>
    <dbReference type="NCBI Taxonomy" id="418781"/>
    <lineage>
        <taxon>Eukaryota</taxon>
        <taxon>Fungi</taxon>
        <taxon>Dikarya</taxon>
        <taxon>Ascomycota</taxon>
        <taxon>Pezizomycotina</taxon>
        <taxon>Dothideomycetes</taxon>
        <taxon>Dothideomycetidae</taxon>
        <taxon>Mycosphaerellales</taxon>
        <taxon>Teratosphaeriaceae</taxon>
        <taxon>Teratosphaeria</taxon>
    </lineage>
</organism>
<comment type="caution">
    <text evidence="6">The sequence shown here is derived from an EMBL/GenBank/DDBJ whole genome shotgun (WGS) entry which is preliminary data.</text>
</comment>
<dbReference type="Pfam" id="PF01938">
    <property type="entry name" value="TRAM"/>
    <property type="match status" value="1"/>
</dbReference>
<feature type="region of interest" description="Disordered" evidence="4">
    <location>
        <begin position="1"/>
        <end position="33"/>
    </location>
</feature>
<feature type="compositionally biased region" description="Basic and acidic residues" evidence="4">
    <location>
        <begin position="1"/>
        <end position="11"/>
    </location>
</feature>
<sequence>MAQKRAFNEGKRHFRKNKKPKTSDSSGVAEGSNEEVLVADVRRLLEGVEVTDTALPAPWSEVEVTIDEMSSTGDGLARREGQVYVVPFGTPGDVVRVKVVRHDAHERYSLTDYLGLTAPGPFRSAETPPCRYFTACSGCQFQHLPYAYQLAHKTRVVEKAFRTFSGLPADALPA</sequence>
<dbReference type="PANTHER" id="PTHR11061">
    <property type="entry name" value="RNA M5U METHYLTRANSFERASE"/>
    <property type="match status" value="1"/>
</dbReference>
<dbReference type="InterPro" id="IPR002792">
    <property type="entry name" value="TRAM_dom"/>
</dbReference>
<dbReference type="InterPro" id="IPR029063">
    <property type="entry name" value="SAM-dependent_MTases_sf"/>
</dbReference>
<dbReference type="OrthoDB" id="10250660at2759"/>